<name>A0A0F9LRC8_9ZZZZ</name>
<dbReference type="PROSITE" id="PS51257">
    <property type="entry name" value="PROKAR_LIPOPROTEIN"/>
    <property type="match status" value="1"/>
</dbReference>
<evidence type="ECO:0000313" key="1">
    <source>
        <dbReference type="EMBL" id="KKM89686.1"/>
    </source>
</evidence>
<accession>A0A0F9LRC8</accession>
<comment type="caution">
    <text evidence="1">The sequence shown here is derived from an EMBL/GenBank/DDBJ whole genome shotgun (WGS) entry which is preliminary data.</text>
</comment>
<reference evidence="1" key="1">
    <citation type="journal article" date="2015" name="Nature">
        <title>Complex archaea that bridge the gap between prokaryotes and eukaryotes.</title>
        <authorList>
            <person name="Spang A."/>
            <person name="Saw J.H."/>
            <person name="Jorgensen S.L."/>
            <person name="Zaremba-Niedzwiedzka K."/>
            <person name="Martijn J."/>
            <person name="Lind A.E."/>
            <person name="van Eijk R."/>
            <person name="Schleper C."/>
            <person name="Guy L."/>
            <person name="Ettema T.J."/>
        </authorList>
    </citation>
    <scope>NUCLEOTIDE SEQUENCE</scope>
</reference>
<protein>
    <submittedName>
        <fullName evidence="1">Uncharacterized protein</fullName>
    </submittedName>
</protein>
<sequence>MTTNKILLILMLALMLAPFLQGCSAMPFMPVQAIPVVFPEEAEKAKEIAILQICKYCNSWSQEQRMWLRQEFEGNVTVNCSNLCGTLE</sequence>
<organism evidence="1">
    <name type="scientific">marine sediment metagenome</name>
    <dbReference type="NCBI Taxonomy" id="412755"/>
    <lineage>
        <taxon>unclassified sequences</taxon>
        <taxon>metagenomes</taxon>
        <taxon>ecological metagenomes</taxon>
    </lineage>
</organism>
<proteinExistence type="predicted"/>
<gene>
    <name evidence="1" type="ORF">LCGC14_1246160</name>
</gene>
<dbReference type="AlphaFoldDB" id="A0A0F9LRC8"/>
<dbReference type="EMBL" id="LAZR01006780">
    <property type="protein sequence ID" value="KKM89686.1"/>
    <property type="molecule type" value="Genomic_DNA"/>
</dbReference>